<keyword evidence="2" id="KW-0964">Secreted</keyword>
<dbReference type="InterPro" id="IPR005533">
    <property type="entry name" value="AMOP_dom"/>
</dbReference>
<reference evidence="8" key="1">
    <citation type="submission" date="2021-07" db="EMBL/GenBank/DDBJ databases">
        <authorList>
            <person name="Catto M.A."/>
            <person name="Jacobson A."/>
            <person name="Kennedy G."/>
            <person name="Labadie P."/>
            <person name="Hunt B.G."/>
            <person name="Srinivasan R."/>
        </authorList>
    </citation>
    <scope>NUCLEOTIDE SEQUENCE</scope>
    <source>
        <strain evidence="8">PL_HMW_Pooled</strain>
        <tissue evidence="8">Head</tissue>
    </source>
</reference>
<dbReference type="GO" id="GO:0005576">
    <property type="term" value="C:extracellular region"/>
    <property type="evidence" value="ECO:0007669"/>
    <property type="project" value="UniProtKB-SubCell"/>
</dbReference>
<feature type="compositionally biased region" description="Basic residues" evidence="5">
    <location>
        <begin position="51"/>
        <end position="61"/>
    </location>
</feature>
<evidence type="ECO:0000256" key="5">
    <source>
        <dbReference type="SAM" id="MobiDB-lite"/>
    </source>
</evidence>
<evidence type="ECO:0000256" key="4">
    <source>
        <dbReference type="ARBA" id="ARBA00023157"/>
    </source>
</evidence>
<name>A0AAE1HSH8_9NEOP</name>
<dbReference type="PROSITE" id="PS50856">
    <property type="entry name" value="AMOP"/>
    <property type="match status" value="1"/>
</dbReference>
<feature type="compositionally biased region" description="Basic and acidic residues" evidence="5">
    <location>
        <begin position="134"/>
        <end position="144"/>
    </location>
</feature>
<evidence type="ECO:0000259" key="6">
    <source>
        <dbReference type="PROSITE" id="PS50856"/>
    </source>
</evidence>
<comment type="subcellular location">
    <subcellularLocation>
        <location evidence="1">Secreted</location>
    </subcellularLocation>
</comment>
<accession>A0AAE1HSH8</accession>
<feature type="compositionally biased region" description="Pro residues" evidence="5">
    <location>
        <begin position="154"/>
        <end position="165"/>
    </location>
</feature>
<protein>
    <submittedName>
        <fullName evidence="8">Isthmin</fullName>
    </submittedName>
</protein>
<evidence type="ECO:0000313" key="7">
    <source>
        <dbReference type="EMBL" id="KAK3914531.1"/>
    </source>
</evidence>
<keyword evidence="3" id="KW-0732">Signal</keyword>
<dbReference type="Proteomes" id="UP001219518">
    <property type="component" value="Unassembled WGS sequence"/>
</dbReference>
<dbReference type="EMBL" id="JAHWGI010001266">
    <property type="protein sequence ID" value="KAK3926543.1"/>
    <property type="molecule type" value="Genomic_DNA"/>
</dbReference>
<feature type="compositionally biased region" description="Basic residues" evidence="5">
    <location>
        <begin position="71"/>
        <end position="82"/>
    </location>
</feature>
<reference evidence="8" key="2">
    <citation type="journal article" date="2023" name="BMC Genomics">
        <title>Pest status, molecular evolution, and epigenetic factors derived from the genome assembly of Frankliniella fusca, a thysanopteran phytovirus vector.</title>
        <authorList>
            <person name="Catto M.A."/>
            <person name="Labadie P.E."/>
            <person name="Jacobson A.L."/>
            <person name="Kennedy G.G."/>
            <person name="Srinivasan R."/>
            <person name="Hunt B.G."/>
        </authorList>
    </citation>
    <scope>NUCLEOTIDE SEQUENCE</scope>
    <source>
        <strain evidence="8">PL_HMW_Pooled</strain>
    </source>
</reference>
<feature type="domain" description="AMOP" evidence="6">
    <location>
        <begin position="276"/>
        <end position="437"/>
    </location>
</feature>
<feature type="compositionally biased region" description="Pro residues" evidence="5">
    <location>
        <begin position="98"/>
        <end position="120"/>
    </location>
</feature>
<dbReference type="InterPro" id="IPR051867">
    <property type="entry name" value="Angio_Inhib/Adhesion_GPCR"/>
</dbReference>
<evidence type="ECO:0000256" key="2">
    <source>
        <dbReference type="ARBA" id="ARBA00022525"/>
    </source>
</evidence>
<dbReference type="SMART" id="SM00723">
    <property type="entry name" value="AMOP"/>
    <property type="match status" value="1"/>
</dbReference>
<dbReference type="PANTHER" id="PTHR10239">
    <property type="entry name" value="ISTHMIN-2"/>
    <property type="match status" value="1"/>
</dbReference>
<sequence length="449" mass="48285">MGWRGEWHNCFWRRTKQPEVEKKRQRQHGGAGGGGGGGRRQGAAEAEGAGGRKHRGHKKNNKTLPDEQQIRHHKQRRSRRKQAAGAAGASRRANDTLPPRPSPPAPAPAPAPTPAAPLPGPGSGSTPTNPTFRRRSEEKQELLGRRTLQVLSPAPAPAPTRPRPSPTLVGILDIAVKGQPGRPGGGGPAPSPVTGLDTIDDAPTTLAPAAVAFKAKGGRHGGHGHGHGGRGRMRPSPGEVDVDGKPLDPEWLQRLLAAAGAADITSSSGLKATAPGADEFASPCDRWMACSAKLRPVMWAQLAALPACPCTFPANVFYYNKIWDEKQGRYFRWRDASGRGERLDVYHPGAAHCIRSLHTANAGLLAAQHCCYDRNRQLLTRGSGAGTPALMSPDVSAALHDILDIRPWRICKGDFTRYNEVRPPNNDNHCAANPDEDEFQRQVEQAQFF</sequence>
<keyword evidence="4" id="KW-1015">Disulfide bond</keyword>
<proteinExistence type="predicted"/>
<evidence type="ECO:0000313" key="8">
    <source>
        <dbReference type="EMBL" id="KAK3926543.1"/>
    </source>
</evidence>
<dbReference type="EMBL" id="JAHWGI010000383">
    <property type="protein sequence ID" value="KAK3914531.1"/>
    <property type="molecule type" value="Genomic_DNA"/>
</dbReference>
<feature type="region of interest" description="Disordered" evidence="5">
    <location>
        <begin position="216"/>
        <end position="241"/>
    </location>
</feature>
<dbReference type="Pfam" id="PF03782">
    <property type="entry name" value="AMOP"/>
    <property type="match status" value="1"/>
</dbReference>
<comment type="caution">
    <text evidence="8">The sequence shown here is derived from an EMBL/GenBank/DDBJ whole genome shotgun (WGS) entry which is preliminary data.</text>
</comment>
<evidence type="ECO:0000256" key="3">
    <source>
        <dbReference type="ARBA" id="ARBA00022729"/>
    </source>
</evidence>
<feature type="compositionally biased region" description="Gly residues" evidence="5">
    <location>
        <begin position="29"/>
        <end position="40"/>
    </location>
</feature>
<organism evidence="8 9">
    <name type="scientific">Frankliniella fusca</name>
    <dbReference type="NCBI Taxonomy" id="407009"/>
    <lineage>
        <taxon>Eukaryota</taxon>
        <taxon>Metazoa</taxon>
        <taxon>Ecdysozoa</taxon>
        <taxon>Arthropoda</taxon>
        <taxon>Hexapoda</taxon>
        <taxon>Insecta</taxon>
        <taxon>Pterygota</taxon>
        <taxon>Neoptera</taxon>
        <taxon>Paraneoptera</taxon>
        <taxon>Thysanoptera</taxon>
        <taxon>Terebrantia</taxon>
        <taxon>Thripoidea</taxon>
        <taxon>Thripidae</taxon>
        <taxon>Frankliniella</taxon>
    </lineage>
</organism>
<keyword evidence="9" id="KW-1185">Reference proteome</keyword>
<gene>
    <name evidence="7" type="ORF">KUF71_005327</name>
    <name evidence="8" type="ORF">KUF71_014879</name>
</gene>
<dbReference type="PANTHER" id="PTHR10239:SF29">
    <property type="entry name" value="AMOP DOMAIN-CONTAINING PROTEIN"/>
    <property type="match status" value="1"/>
</dbReference>
<feature type="compositionally biased region" description="Basic residues" evidence="5">
    <location>
        <begin position="216"/>
        <end position="233"/>
    </location>
</feature>
<evidence type="ECO:0000313" key="9">
    <source>
        <dbReference type="Proteomes" id="UP001219518"/>
    </source>
</evidence>
<evidence type="ECO:0000256" key="1">
    <source>
        <dbReference type="ARBA" id="ARBA00004613"/>
    </source>
</evidence>
<dbReference type="AlphaFoldDB" id="A0AAE1HSH8"/>
<feature type="region of interest" description="Disordered" evidence="5">
    <location>
        <begin position="1"/>
        <end position="167"/>
    </location>
</feature>